<dbReference type="Pfam" id="PF00474">
    <property type="entry name" value="SSF"/>
    <property type="match status" value="1"/>
</dbReference>
<evidence type="ECO:0000256" key="2">
    <source>
        <dbReference type="ARBA" id="ARBA00005964"/>
    </source>
</evidence>
<feature type="transmembrane region" description="Helical" evidence="10">
    <location>
        <begin position="456"/>
        <end position="476"/>
    </location>
</feature>
<evidence type="ECO:0000256" key="8">
    <source>
        <dbReference type="ARBA" id="ARBA00023136"/>
    </source>
</evidence>
<evidence type="ECO:0000256" key="3">
    <source>
        <dbReference type="ARBA" id="ARBA00006434"/>
    </source>
</evidence>
<dbReference type="Pfam" id="PF00135">
    <property type="entry name" value="COesterase"/>
    <property type="match status" value="1"/>
</dbReference>
<dbReference type="OrthoDB" id="408631at2759"/>
<dbReference type="NCBIfam" id="TIGR00813">
    <property type="entry name" value="sss"/>
    <property type="match status" value="1"/>
</dbReference>
<keyword evidence="6" id="KW-0378">Hydrolase</keyword>
<keyword evidence="7 10" id="KW-1133">Transmembrane helix</keyword>
<evidence type="ECO:0000256" key="5">
    <source>
        <dbReference type="ARBA" id="ARBA00022692"/>
    </source>
</evidence>
<dbReference type="FunFam" id="1.20.1730.10:FF:000006">
    <property type="entry name" value="Urea active transporter"/>
    <property type="match status" value="1"/>
</dbReference>
<sequence>MTVAPPLNQGFGYGIVLGLGFAFALGMILTTWILKRYQNEVQTSEMFSTAGRSVKSGLVAAAVVSSWTWAATLLQSSGVAYRYGVSGPFWYASGATVQILLFAALAIELKRRAPNAHTFLEVIRARYGTVTHIVFTVFGLATNILVTAMLLTGGSAVVTTLTGMPTAAACFLLPVGVVLYTMFGGIKATFLTDYVHTVMILIIILIFAFTTYATSDVLGSPSAVYDLLVKAAEAHPVAGNAEGSYLTMRSKEGAIFFVINIVGNFGTVFCDNGYYNKAIAAHPVSALPGYVLGGLSWFAIPWLCATTMGLGALAMETNFPSFPTYPNRMDDADVSAGLVLPYAAVGILGKGGAAATLILVFMAVTSAASAELIAVSSIFTYDIYQTYFKPDASGKRLIYMAHACVIGFGIVMAGFSTGLYYIGISMGYLYLLMGIIVSSAVLPAALTLLWKRQSKLAATLSPILGFVCALIAWLVTAKTESGVLTVNSTGANNPMLAGNVVALLSPAIFVPLLTYVFGADNYDYESMKMIRRGDDHDITDSANVDLELVPSYNEEKLSPEEEAKEQSMLNRAAIIARSMTAAMTIIFLVLWPMPLYGTSYIFSKPFFTGWVVVGIIWLFFSSFIVGVFPIWEGRKSLAHTFKSIYMDLTGRKKPARIGREVSDSSDASVDQDIKDVEPEKVDGVTIVHSASVPSVAQLGGLIIVVDNQLNPLSPPESLIASTEKKTYAEANALCKALNETLADLTIAGNLQLAQSKLPHGSVYWVAGGAANKQCSTFSNVGPRSDWRASCHGKHFALCSNSAMKTTAAEIGGSSHQILAETNKGPIIGFRDNLSWRFLGIPFAKPPLGKLRFAAPQAPDRWHEPIQTTKFSSECVQLGGGSEDCLYLNVYTPSISKGTSLPVMYWIYGGGYSSGTASTYIYDGSNIASRGDVVVVTVNYRLNIFGFAEDTGRYPRSELPGNLALRDQIAGLEWVRDNIHHFGGDPHGVTIFGESAGASSVRSIIQTPKARGLFHKAISESDPWDLQWKTPKDAGNFTETIFEAAGCSTLDCARSVNASVLLKAFNSSVATVVADHPSGEFNSVETDTPSIDGEYLFQDWHIAVKTGAINRVPFLASINHDEGGLFIAGSEPNPVPISPSNATTIWTYLVINSVPLGVARGDALVKANLYPVANSSDPDVIRNQLTALTTDFFWNCPVRLFLREMSSYNPHVYHARFDKALQETNSPKSYCFNRVCHAGEITTVFGDVSLLGLPMSAEDIKYTQRIIDTWTTFARTGNPNMKGELHWPAVTPKNENVYILDTTSQVLVDGFNNAKCDFFEKNKFFDFDLFN</sequence>
<keyword evidence="13" id="KW-1185">Reference proteome</keyword>
<dbReference type="ESTHER" id="9fung-a0a261xyf2">
    <property type="family name" value="Fungal_carboxylesterase_lipase"/>
</dbReference>
<dbReference type="EMBL" id="MVBO01000090">
    <property type="protein sequence ID" value="OZJ03348.1"/>
    <property type="molecule type" value="Genomic_DNA"/>
</dbReference>
<evidence type="ECO:0000313" key="13">
    <source>
        <dbReference type="Proteomes" id="UP000242875"/>
    </source>
</evidence>
<dbReference type="InterPro" id="IPR019819">
    <property type="entry name" value="Carboxylesterase_B_CS"/>
</dbReference>
<dbReference type="PROSITE" id="PS00941">
    <property type="entry name" value="CARBOXYLESTERASE_B_2"/>
    <property type="match status" value="1"/>
</dbReference>
<gene>
    <name evidence="12" type="ORF">BZG36_04207</name>
</gene>
<feature type="transmembrane region" description="Helical" evidence="10">
    <location>
        <begin position="607"/>
        <end position="631"/>
    </location>
</feature>
<dbReference type="InterPro" id="IPR000997">
    <property type="entry name" value="Cholinesterase"/>
</dbReference>
<reference evidence="12 13" key="1">
    <citation type="journal article" date="2017" name="Mycologia">
        <title>Bifiguratus adelaidae, gen. et sp. nov., a new member of Mucoromycotina in endophytic and soil-dwelling habitats.</title>
        <authorList>
            <person name="Torres-Cruz T.J."/>
            <person name="Billingsley Tobias T.L."/>
            <person name="Almatruk M."/>
            <person name="Hesse C."/>
            <person name="Kuske C.R."/>
            <person name="Desiro A."/>
            <person name="Benucci G.M."/>
            <person name="Bonito G."/>
            <person name="Stajich J.E."/>
            <person name="Dunlap C."/>
            <person name="Arnold A.E."/>
            <person name="Porras-Alfaro A."/>
        </authorList>
    </citation>
    <scope>NUCLEOTIDE SEQUENCE [LARGE SCALE GENOMIC DNA]</scope>
    <source>
        <strain evidence="12 13">AZ0501</strain>
    </source>
</reference>
<dbReference type="PANTHER" id="PTHR46154:SF4">
    <property type="entry name" value="UREA ACTIVE TRANSPORTER"/>
    <property type="match status" value="1"/>
</dbReference>
<feature type="transmembrane region" description="Helical" evidence="10">
    <location>
        <begin position="12"/>
        <end position="34"/>
    </location>
</feature>
<evidence type="ECO:0000256" key="6">
    <source>
        <dbReference type="ARBA" id="ARBA00022801"/>
    </source>
</evidence>
<feature type="domain" description="Carboxylesterase type B" evidence="11">
    <location>
        <begin position="819"/>
        <end position="1317"/>
    </location>
</feature>
<dbReference type="Proteomes" id="UP000242875">
    <property type="component" value="Unassembled WGS sequence"/>
</dbReference>
<feature type="transmembrane region" description="Helical" evidence="10">
    <location>
        <begin position="397"/>
        <end position="422"/>
    </location>
</feature>
<dbReference type="GO" id="GO:0004104">
    <property type="term" value="F:cholinesterase activity"/>
    <property type="evidence" value="ECO:0007669"/>
    <property type="project" value="InterPro"/>
</dbReference>
<keyword evidence="5 10" id="KW-0812">Transmembrane</keyword>
<feature type="transmembrane region" description="Helical" evidence="10">
    <location>
        <begin position="496"/>
        <end position="518"/>
    </location>
</feature>
<keyword evidence="4" id="KW-0813">Transport</keyword>
<dbReference type="PANTHER" id="PTHR46154">
    <property type="match status" value="1"/>
</dbReference>
<dbReference type="InterPro" id="IPR031155">
    <property type="entry name" value="DUR"/>
</dbReference>
<dbReference type="PROSITE" id="PS50283">
    <property type="entry name" value="NA_SOLUT_SYMP_3"/>
    <property type="match status" value="1"/>
</dbReference>
<feature type="transmembrane region" description="Helical" evidence="10">
    <location>
        <begin position="89"/>
        <end position="109"/>
    </location>
</feature>
<proteinExistence type="inferred from homology"/>
<dbReference type="GO" id="GO:0015204">
    <property type="term" value="F:urea transmembrane transporter activity"/>
    <property type="evidence" value="ECO:0007669"/>
    <property type="project" value="InterPro"/>
</dbReference>
<dbReference type="Gene3D" id="3.40.50.1820">
    <property type="entry name" value="alpha/beta hydrolase"/>
    <property type="match status" value="1"/>
</dbReference>
<feature type="transmembrane region" description="Helical" evidence="10">
    <location>
        <begin position="287"/>
        <end position="314"/>
    </location>
</feature>
<dbReference type="GO" id="GO:0015489">
    <property type="term" value="F:putrescine transmembrane transporter activity"/>
    <property type="evidence" value="ECO:0007669"/>
    <property type="project" value="TreeGrafter"/>
</dbReference>
<name>A0A261XYF2_9FUNG</name>
<comment type="similarity">
    <text evidence="2">Belongs to the type-B carboxylesterase/lipase family.</text>
</comment>
<organism evidence="12 13">
    <name type="scientific">Bifiguratus adelaidae</name>
    <dbReference type="NCBI Taxonomy" id="1938954"/>
    <lineage>
        <taxon>Eukaryota</taxon>
        <taxon>Fungi</taxon>
        <taxon>Fungi incertae sedis</taxon>
        <taxon>Mucoromycota</taxon>
        <taxon>Mucoromycotina</taxon>
        <taxon>Endogonomycetes</taxon>
        <taxon>Endogonales</taxon>
        <taxon>Endogonales incertae sedis</taxon>
        <taxon>Bifiguratus</taxon>
    </lineage>
</organism>
<dbReference type="InterPro" id="IPR038377">
    <property type="entry name" value="Na/Glc_symporter_sf"/>
</dbReference>
<dbReference type="Gene3D" id="1.20.1730.10">
    <property type="entry name" value="Sodium/glucose cotransporter"/>
    <property type="match status" value="1"/>
</dbReference>
<dbReference type="InterPro" id="IPR001734">
    <property type="entry name" value="Na/solute_symporter"/>
</dbReference>
<evidence type="ECO:0000259" key="11">
    <source>
        <dbReference type="Pfam" id="PF00135"/>
    </source>
</evidence>
<protein>
    <recommendedName>
        <fullName evidence="11">Carboxylesterase type B domain-containing protein</fullName>
    </recommendedName>
</protein>
<feature type="active site" description="Acyl-ester intermediate" evidence="9">
    <location>
        <position position="994"/>
    </location>
</feature>
<dbReference type="CDD" id="cd11476">
    <property type="entry name" value="SLC5sbd_DUR3"/>
    <property type="match status" value="1"/>
</dbReference>
<feature type="active site" description="Charge relay system" evidence="9">
    <location>
        <position position="1236"/>
    </location>
</feature>
<evidence type="ECO:0000256" key="10">
    <source>
        <dbReference type="SAM" id="Phobius"/>
    </source>
</evidence>
<evidence type="ECO:0000313" key="12">
    <source>
        <dbReference type="EMBL" id="OZJ03348.1"/>
    </source>
</evidence>
<comment type="similarity">
    <text evidence="3">Belongs to the sodium:solute symporter (SSF) (TC 2.A.21) family.</text>
</comment>
<feature type="transmembrane region" description="Helical" evidence="10">
    <location>
        <begin position="254"/>
        <end position="275"/>
    </location>
</feature>
<feature type="transmembrane region" description="Helical" evidence="10">
    <location>
        <begin position="574"/>
        <end position="595"/>
    </location>
</feature>
<feature type="transmembrane region" description="Helical" evidence="10">
    <location>
        <begin position="428"/>
        <end position="449"/>
    </location>
</feature>
<dbReference type="PROSITE" id="PS00122">
    <property type="entry name" value="CARBOXYLESTERASE_B_1"/>
    <property type="match status" value="1"/>
</dbReference>
<accession>A0A261XYF2</accession>
<comment type="subcellular location">
    <subcellularLocation>
        <location evidence="1">Membrane</location>
        <topology evidence="1">Multi-pass membrane protein</topology>
    </subcellularLocation>
</comment>
<dbReference type="SUPFAM" id="SSF53474">
    <property type="entry name" value="alpha/beta-Hydrolases"/>
    <property type="match status" value="1"/>
</dbReference>
<feature type="transmembrane region" description="Helical" evidence="10">
    <location>
        <begin position="163"/>
        <end position="182"/>
    </location>
</feature>
<keyword evidence="8 10" id="KW-0472">Membrane</keyword>
<dbReference type="GO" id="GO:0015606">
    <property type="term" value="F:spermidine transmembrane transporter activity"/>
    <property type="evidence" value="ECO:0007669"/>
    <property type="project" value="TreeGrafter"/>
</dbReference>
<feature type="transmembrane region" description="Helical" evidence="10">
    <location>
        <begin position="194"/>
        <end position="213"/>
    </location>
</feature>
<dbReference type="InterPro" id="IPR002018">
    <property type="entry name" value="CarbesteraseB"/>
</dbReference>
<feature type="active site" description="Charge relay system" evidence="9">
    <location>
        <position position="1121"/>
    </location>
</feature>
<comment type="caution">
    <text evidence="12">The sequence shown here is derived from an EMBL/GenBank/DDBJ whole genome shotgun (WGS) entry which is preliminary data.</text>
</comment>
<dbReference type="InterPro" id="IPR019826">
    <property type="entry name" value="Carboxylesterase_B_AS"/>
</dbReference>
<evidence type="ECO:0000256" key="9">
    <source>
        <dbReference type="PIRSR" id="PIRSR600997-1"/>
    </source>
</evidence>
<dbReference type="InterPro" id="IPR029058">
    <property type="entry name" value="AB_hydrolase_fold"/>
</dbReference>
<dbReference type="GO" id="GO:0005886">
    <property type="term" value="C:plasma membrane"/>
    <property type="evidence" value="ECO:0007669"/>
    <property type="project" value="TreeGrafter"/>
</dbReference>
<evidence type="ECO:0000256" key="4">
    <source>
        <dbReference type="ARBA" id="ARBA00022448"/>
    </source>
</evidence>
<evidence type="ECO:0000256" key="7">
    <source>
        <dbReference type="ARBA" id="ARBA00022989"/>
    </source>
</evidence>
<feature type="transmembrane region" description="Helical" evidence="10">
    <location>
        <begin position="54"/>
        <end position="74"/>
    </location>
</feature>
<dbReference type="PRINTS" id="PR00878">
    <property type="entry name" value="CHOLNESTRASE"/>
</dbReference>
<evidence type="ECO:0000256" key="1">
    <source>
        <dbReference type="ARBA" id="ARBA00004141"/>
    </source>
</evidence>
<feature type="transmembrane region" description="Helical" evidence="10">
    <location>
        <begin position="130"/>
        <end position="151"/>
    </location>
</feature>
<feature type="transmembrane region" description="Helical" evidence="10">
    <location>
        <begin position="334"/>
        <end position="364"/>
    </location>
</feature>